<evidence type="ECO:0000256" key="5">
    <source>
        <dbReference type="ARBA" id="ARBA00023242"/>
    </source>
</evidence>
<sequence length="252" mass="28471">MMADLERLFAAKDIAFSRDGNRLRCFPHVVNISVKHGLTALTDVSLSTDSTPSNDALRKDPIKRARQLVSACRASSLRREMFSAAIKEVNESGRLPETLPPNAQLLRDVETRWSSTFLMIDRLLELYPAVTVFMEKEEQKDIAHYLLDKHELEVLSDIRSFLRIPHQVQQILSASHTATAPLVIPAYEDLLDLLKLARGHYPRIAHAISASASILESYMGYTRHTRVYALAMGMWNHSCLVQNHNCVVAFDC</sequence>
<name>A0A4Q9M6L9_9APHY</name>
<keyword evidence="3" id="KW-0863">Zinc-finger</keyword>
<dbReference type="GO" id="GO:0005634">
    <property type="term" value="C:nucleus"/>
    <property type="evidence" value="ECO:0007669"/>
    <property type="project" value="UniProtKB-SubCell"/>
</dbReference>
<organism evidence="6">
    <name type="scientific">Dichomitus squalens</name>
    <dbReference type="NCBI Taxonomy" id="114155"/>
    <lineage>
        <taxon>Eukaryota</taxon>
        <taxon>Fungi</taxon>
        <taxon>Dikarya</taxon>
        <taxon>Basidiomycota</taxon>
        <taxon>Agaricomycotina</taxon>
        <taxon>Agaricomycetes</taxon>
        <taxon>Polyporales</taxon>
        <taxon>Polyporaceae</taxon>
        <taxon>Dichomitus</taxon>
    </lineage>
</organism>
<comment type="subcellular location">
    <subcellularLocation>
        <location evidence="1">Nucleus</location>
    </subcellularLocation>
</comment>
<dbReference type="SUPFAM" id="SSF53098">
    <property type="entry name" value="Ribonuclease H-like"/>
    <property type="match status" value="1"/>
</dbReference>
<keyword evidence="4" id="KW-0862">Zinc</keyword>
<keyword evidence="5" id="KW-0539">Nucleus</keyword>
<evidence type="ECO:0000256" key="4">
    <source>
        <dbReference type="ARBA" id="ARBA00022833"/>
    </source>
</evidence>
<proteinExistence type="predicted"/>
<evidence type="ECO:0000313" key="6">
    <source>
        <dbReference type="EMBL" id="TBU21271.1"/>
    </source>
</evidence>
<dbReference type="Proteomes" id="UP000292957">
    <property type="component" value="Unassembled WGS sequence"/>
</dbReference>
<dbReference type="InterPro" id="IPR012337">
    <property type="entry name" value="RNaseH-like_sf"/>
</dbReference>
<dbReference type="EMBL" id="ML143638">
    <property type="protein sequence ID" value="TBU21271.1"/>
    <property type="molecule type" value="Genomic_DNA"/>
</dbReference>
<evidence type="ECO:0000256" key="2">
    <source>
        <dbReference type="ARBA" id="ARBA00022723"/>
    </source>
</evidence>
<dbReference type="GO" id="GO:0008270">
    <property type="term" value="F:zinc ion binding"/>
    <property type="evidence" value="ECO:0007669"/>
    <property type="project" value="UniProtKB-KW"/>
</dbReference>
<dbReference type="InterPro" id="IPR052035">
    <property type="entry name" value="ZnF_BED_domain_contain"/>
</dbReference>
<evidence type="ECO:0000256" key="1">
    <source>
        <dbReference type="ARBA" id="ARBA00004123"/>
    </source>
</evidence>
<gene>
    <name evidence="6" type="ORF">BD311DRAFT_678802</name>
</gene>
<dbReference type="PANTHER" id="PTHR46481:SF10">
    <property type="entry name" value="ZINC FINGER BED DOMAIN-CONTAINING PROTEIN 39"/>
    <property type="match status" value="1"/>
</dbReference>
<dbReference type="PANTHER" id="PTHR46481">
    <property type="entry name" value="ZINC FINGER BED DOMAIN-CONTAINING PROTEIN 4"/>
    <property type="match status" value="1"/>
</dbReference>
<protein>
    <submittedName>
        <fullName evidence="6">Uncharacterized protein</fullName>
    </submittedName>
</protein>
<dbReference type="OrthoDB" id="2790258at2759"/>
<accession>A0A4Q9M6L9</accession>
<evidence type="ECO:0000256" key="3">
    <source>
        <dbReference type="ARBA" id="ARBA00022771"/>
    </source>
</evidence>
<reference evidence="6" key="1">
    <citation type="submission" date="2019-01" db="EMBL/GenBank/DDBJ databases">
        <title>Draft genome sequences of three monokaryotic isolates of the white-rot basidiomycete fungus Dichomitus squalens.</title>
        <authorList>
            <consortium name="DOE Joint Genome Institute"/>
            <person name="Lopez S.C."/>
            <person name="Andreopoulos B."/>
            <person name="Pangilinan J."/>
            <person name="Lipzen A."/>
            <person name="Riley R."/>
            <person name="Ahrendt S."/>
            <person name="Ng V."/>
            <person name="Barry K."/>
            <person name="Daum C."/>
            <person name="Grigoriev I.V."/>
            <person name="Hilden K.S."/>
            <person name="Makela M.R."/>
            <person name="de Vries R.P."/>
        </authorList>
    </citation>
    <scope>NUCLEOTIDE SEQUENCE [LARGE SCALE GENOMIC DNA]</scope>
    <source>
        <strain evidence="6">OM18370.1</strain>
    </source>
</reference>
<keyword evidence="2" id="KW-0479">Metal-binding</keyword>
<dbReference type="AlphaFoldDB" id="A0A4Q9M6L9"/>